<evidence type="ECO:0000313" key="7">
    <source>
        <dbReference type="Proteomes" id="UP000324974"/>
    </source>
</evidence>
<dbReference type="Gene3D" id="3.40.720.10">
    <property type="entry name" value="Alkaline Phosphatase, subunit A"/>
    <property type="match status" value="1"/>
</dbReference>
<dbReference type="GO" id="GO:0046872">
    <property type="term" value="F:metal ion binding"/>
    <property type="evidence" value="ECO:0007669"/>
    <property type="project" value="UniProtKB-KW"/>
</dbReference>
<dbReference type="GO" id="GO:0004035">
    <property type="term" value="F:alkaline phosphatase activity"/>
    <property type="evidence" value="ECO:0007669"/>
    <property type="project" value="InterPro"/>
</dbReference>
<feature type="binding site" evidence="5">
    <location>
        <position position="109"/>
    </location>
    <ligand>
        <name>substrate</name>
    </ligand>
</feature>
<dbReference type="InterPro" id="IPR002591">
    <property type="entry name" value="Phosphodiest/P_Trfase"/>
</dbReference>
<accession>A0A5C1ARS9</accession>
<gene>
    <name evidence="6" type="ORF">PX52LOC_06654</name>
</gene>
<sequence>MPRLTLLVLLLGFGLLAVSTGSPALPAIPQPVAGKLPVKLAVLIVFDQMRGDYVDKWRPLFGPRGFRRIQKDGAWFPNCFYPYAGTSTGPGHSALLSGATLDKTGIIENEWYDRKAAALVYCAGSDRYAFVPPLPAALPTTSSKADVTPRKPKPVGHPDFMLAETVADVLKRETAGKGKVFGLSLKDRSAILPTGKRPDGAFWFNGQFVTSTYYTDTLPAWVSEFNRKPFKGGRPFADQWFGRDWVRSRGDLNYSAFSGPDEVSGEGRLNGRGVTFPHMMTGGKDTLGKEYYEALANSPMGNELLLAFAKACVRAEQLGQDDVPDLLVVSFSSNDVIGHTFGPDSQEVLDVTLRSDEILADFLEFLDEAVGPGNYAVTVSADHGVGPLPEVAAATLPEARNSTRVDLATFLTAAEHHLSSTFGPPQGPPGKPEDLADEVKALKGQTGLWIESAPTPWVYLNRRQTDAKNVKTGDVATSLVEWLKRQPAVQTAYTADEIETAPHPDDTLKFVRRSFVADRAGDVYVLLKPYYLFADRLRARGTGHGTPYDYDRHVPLLVYGPGLAVGRRSEGAVPQQVAAIVSRFLDLPRPRDAAYDLPRTLLGR</sequence>
<feature type="binding site" evidence="5">
    <location>
        <begin position="186"/>
        <end position="188"/>
    </location>
    <ligand>
        <name>substrate</name>
    </ligand>
</feature>
<dbReference type="Pfam" id="PF01663">
    <property type="entry name" value="Phosphodiest"/>
    <property type="match status" value="1"/>
</dbReference>
<feature type="active site" description="Phosphothreonine intermediate" evidence="4">
    <location>
        <position position="88"/>
    </location>
</feature>
<dbReference type="PANTHER" id="PTHR10151:SF120">
    <property type="entry name" value="BIS(5'-ADENOSYL)-TRIPHOSPHATASE"/>
    <property type="match status" value="1"/>
</dbReference>
<protein>
    <submittedName>
        <fullName evidence="6">Alkaline phosphatase family protein</fullName>
    </submittedName>
</protein>
<dbReference type="InterPro" id="IPR017850">
    <property type="entry name" value="Alkaline_phosphatase_core_sf"/>
</dbReference>
<evidence type="ECO:0000256" key="4">
    <source>
        <dbReference type="PIRSR" id="PIRSR031924-50"/>
    </source>
</evidence>
<dbReference type="PIRSF" id="PIRSF031924">
    <property type="entry name" value="Pi-irrepressible_AP"/>
    <property type="match status" value="1"/>
</dbReference>
<evidence type="ECO:0000256" key="5">
    <source>
        <dbReference type="PIRSR" id="PIRSR031924-51"/>
    </source>
</evidence>
<keyword evidence="7" id="KW-1185">Reference proteome</keyword>
<keyword evidence="1 4" id="KW-0597">Phosphoprotein</keyword>
<evidence type="ECO:0000256" key="2">
    <source>
        <dbReference type="ARBA" id="ARBA00022723"/>
    </source>
</evidence>
<keyword evidence="2" id="KW-0479">Metal-binding</keyword>
<name>A0A5C1ARS9_9BACT</name>
<evidence type="ECO:0000313" key="6">
    <source>
        <dbReference type="EMBL" id="QEL19578.1"/>
    </source>
</evidence>
<reference evidence="7" key="1">
    <citation type="submission" date="2019-08" db="EMBL/GenBank/DDBJ databases">
        <title>Limnoglobus roseus gen. nov., sp. nov., a novel freshwater planctomycete with a giant genome from the family Gemmataceae.</title>
        <authorList>
            <person name="Kulichevskaya I.S."/>
            <person name="Naumoff D.G."/>
            <person name="Miroshnikov K."/>
            <person name="Ivanova A."/>
            <person name="Philippov D.A."/>
            <person name="Hakobyan A."/>
            <person name="Rijpstra I.C."/>
            <person name="Sinninghe Damste J.S."/>
            <person name="Liesack W."/>
            <person name="Dedysh S.N."/>
        </authorList>
    </citation>
    <scope>NUCLEOTIDE SEQUENCE [LARGE SCALE GENOMIC DNA]</scope>
    <source>
        <strain evidence="7">PX52</strain>
    </source>
</reference>
<keyword evidence="3" id="KW-0732">Signal</keyword>
<dbReference type="PANTHER" id="PTHR10151">
    <property type="entry name" value="ECTONUCLEOTIDE PYROPHOSPHATASE/PHOSPHODIESTERASE"/>
    <property type="match status" value="1"/>
</dbReference>
<proteinExistence type="predicted"/>
<evidence type="ECO:0000256" key="1">
    <source>
        <dbReference type="ARBA" id="ARBA00022553"/>
    </source>
</evidence>
<dbReference type="RefSeq" id="WP_168219348.1">
    <property type="nucleotide sequence ID" value="NZ_CP042425.1"/>
</dbReference>
<dbReference type="AlphaFoldDB" id="A0A5C1ARS9"/>
<organism evidence="6 7">
    <name type="scientific">Limnoglobus roseus</name>
    <dbReference type="NCBI Taxonomy" id="2598579"/>
    <lineage>
        <taxon>Bacteria</taxon>
        <taxon>Pseudomonadati</taxon>
        <taxon>Planctomycetota</taxon>
        <taxon>Planctomycetia</taxon>
        <taxon>Gemmatales</taxon>
        <taxon>Gemmataceae</taxon>
        <taxon>Limnoglobus</taxon>
    </lineage>
</organism>
<dbReference type="Gene3D" id="3.30.1360.150">
    <property type="match status" value="1"/>
</dbReference>
<evidence type="ECO:0000256" key="3">
    <source>
        <dbReference type="ARBA" id="ARBA00022729"/>
    </source>
</evidence>
<dbReference type="InterPro" id="IPR026263">
    <property type="entry name" value="Alkaline_phosphatase_prok"/>
</dbReference>
<dbReference type="SUPFAM" id="SSF53649">
    <property type="entry name" value="Alkaline phosphatase-like"/>
    <property type="match status" value="1"/>
</dbReference>
<dbReference type="Proteomes" id="UP000324974">
    <property type="component" value="Chromosome"/>
</dbReference>
<dbReference type="CDD" id="cd16016">
    <property type="entry name" value="AP-SPAP"/>
    <property type="match status" value="1"/>
</dbReference>
<dbReference type="EMBL" id="CP042425">
    <property type="protein sequence ID" value="QEL19578.1"/>
    <property type="molecule type" value="Genomic_DNA"/>
</dbReference>
<dbReference type="KEGG" id="lrs:PX52LOC_06654"/>